<keyword evidence="4" id="KW-0520">NAD</keyword>
<dbReference type="InterPro" id="IPR042197">
    <property type="entry name" value="Apaf_helical"/>
</dbReference>
<dbReference type="GO" id="GO:0007165">
    <property type="term" value="P:signal transduction"/>
    <property type="evidence" value="ECO:0007669"/>
    <property type="project" value="InterPro"/>
</dbReference>
<dbReference type="InterPro" id="IPR058192">
    <property type="entry name" value="WHD_ROQ1-like"/>
</dbReference>
<dbReference type="InterPro" id="IPR035897">
    <property type="entry name" value="Toll_tir_struct_dom_sf"/>
</dbReference>
<dbReference type="SMART" id="SM00255">
    <property type="entry name" value="TIR"/>
    <property type="match status" value="1"/>
</dbReference>
<dbReference type="InterPro" id="IPR036390">
    <property type="entry name" value="WH_DNA-bd_sf"/>
</dbReference>
<dbReference type="Pfam" id="PF23282">
    <property type="entry name" value="WHD_ROQ1"/>
    <property type="match status" value="1"/>
</dbReference>
<dbReference type="PRINTS" id="PR00364">
    <property type="entry name" value="DISEASERSIST"/>
</dbReference>
<accession>A0A455VRJ3</accession>
<evidence type="ECO:0000256" key="3">
    <source>
        <dbReference type="ARBA" id="ARBA00022821"/>
    </source>
</evidence>
<dbReference type="Gene3D" id="3.40.50.10140">
    <property type="entry name" value="Toll/interleukin-1 receptor homology (TIR) domain"/>
    <property type="match status" value="1"/>
</dbReference>
<protein>
    <submittedName>
        <fullName evidence="6">TIR-NBS-LRR family protein</fullName>
    </submittedName>
</protein>
<dbReference type="InterPro" id="IPR058546">
    <property type="entry name" value="RPS4B/Roq1-like_LRR"/>
</dbReference>
<proteinExistence type="evidence at transcript level"/>
<dbReference type="InterPro" id="IPR044974">
    <property type="entry name" value="Disease_R_plants"/>
</dbReference>
<dbReference type="PANTHER" id="PTHR11017">
    <property type="entry name" value="LEUCINE-RICH REPEAT-CONTAINING PROTEIN"/>
    <property type="match status" value="1"/>
</dbReference>
<dbReference type="SUPFAM" id="SSF46785">
    <property type="entry name" value="Winged helix' DNA-binding domain"/>
    <property type="match status" value="1"/>
</dbReference>
<keyword evidence="1" id="KW-0433">Leucine-rich repeat</keyword>
<evidence type="ECO:0000313" key="6">
    <source>
        <dbReference type="EMBL" id="BBI93438.1"/>
    </source>
</evidence>
<dbReference type="InterPro" id="IPR000157">
    <property type="entry name" value="TIR_dom"/>
</dbReference>
<dbReference type="Gene3D" id="3.40.50.300">
    <property type="entry name" value="P-loop containing nucleotide triphosphate hydrolases"/>
    <property type="match status" value="1"/>
</dbReference>
<dbReference type="PANTHER" id="PTHR11017:SF431">
    <property type="entry name" value="ADP-RIBOSYL CYCLASE_CYCLIC ADP-RIBOSE HYDROLASE"/>
    <property type="match status" value="1"/>
</dbReference>
<dbReference type="InterPro" id="IPR002182">
    <property type="entry name" value="NB-ARC"/>
</dbReference>
<keyword evidence="2" id="KW-0677">Repeat</keyword>
<reference evidence="6" key="1">
    <citation type="submission" date="2019-03" db="EMBL/GenBank/DDBJ databases">
        <title>Rj2-genotype soybeans inducing symbiotic incompatibility distribute in Glycine max and Glycine soja originated from Japan.</title>
        <authorList>
            <person name="Sugawara M."/>
            <person name="Umehara Y."/>
            <person name="Minamisawa K."/>
        </authorList>
    </citation>
    <scope>NUCLEOTIDE SEQUENCE</scope>
</reference>
<dbReference type="EMBL" id="LC466660">
    <property type="protein sequence ID" value="BBI93438.1"/>
    <property type="molecule type" value="mRNA"/>
</dbReference>
<dbReference type="PROSITE" id="PS50104">
    <property type="entry name" value="TIR"/>
    <property type="match status" value="1"/>
</dbReference>
<feature type="domain" description="TIR" evidence="5">
    <location>
        <begin position="10"/>
        <end position="178"/>
    </location>
</feature>
<gene>
    <name evidence="6" type="primary">rj2</name>
</gene>
<dbReference type="GO" id="GO:0043531">
    <property type="term" value="F:ADP binding"/>
    <property type="evidence" value="ECO:0007669"/>
    <property type="project" value="InterPro"/>
</dbReference>
<name>A0A455VRJ3_GLYSO</name>
<dbReference type="Pfam" id="PF01582">
    <property type="entry name" value="TIR"/>
    <property type="match status" value="1"/>
</dbReference>
<dbReference type="SUPFAM" id="SSF52058">
    <property type="entry name" value="L domain-like"/>
    <property type="match status" value="1"/>
</dbReference>
<dbReference type="SMART" id="SM00382">
    <property type="entry name" value="AAA"/>
    <property type="match status" value="1"/>
</dbReference>
<dbReference type="Gene3D" id="3.80.10.10">
    <property type="entry name" value="Ribonuclease Inhibitor"/>
    <property type="match status" value="2"/>
</dbReference>
<dbReference type="AlphaFoldDB" id="A0A455VRJ3"/>
<evidence type="ECO:0000256" key="4">
    <source>
        <dbReference type="ARBA" id="ARBA00023027"/>
    </source>
</evidence>
<keyword evidence="3" id="KW-0611">Plant defense</keyword>
<evidence type="ECO:0000256" key="2">
    <source>
        <dbReference type="ARBA" id="ARBA00022737"/>
    </source>
</evidence>
<dbReference type="Gene3D" id="1.10.8.430">
    <property type="entry name" value="Helical domain of apoptotic protease-activating factors"/>
    <property type="match status" value="1"/>
</dbReference>
<sequence>MALGSCSSSFNYDVFLSFRGADTRHGFTGNLYKALDDRGIYTFIDDEELQSGEEITPALLKAIQESRIAITVLSINYASSSFCLDELAYILECFKSKNLLVVPVFYNVDPSDVRHQKGTYGEALAKHRERFNHNMEKLEYWKKALHQVANLSGFHFKHGEGYEYEFIGRIVELVSSKINHAPLPVADYPVGLESRLLEVTKLLDVESDDGVYMIGIHGIGGIGKSTLAIAVYNLIACHFDGSCFLKDLREKSNKKGLQHLQSILLREILGEKEINLASVEQGASIIQHRLQRKKVLLILDDVDKHEQLQAIVGRPCWFGPGSRVIITTRDKQLLASHGVKRTYEVELLNENNALQLLTWKSFKTEKVDPSYKEVLNDVVIYASGLPLALEVIGSNLFGKSIEEWKSAIKQYKRIPGIQILEILKVSFDALEEEQKNVFLDIACCFNRYDLTEVEDILRAHYGDCMKYHIGVLVEKSLIKKKFSWYVPRVTMHDLIEDMGKEIVRQESPKEPEKRSRLWLPEDIIHVLEDNRGTSEIEIICLDFPVKTSYLIAQRLFAMGRYGERMLYKEEIVVELNTKAFKKMKNLKTLIIRNGKFSKGPKYLPNNLRVLEWWRYPSHCLPSDFHPKKLAICKLPFSCISSFEWDGLGKMFVNLRTLNFDGCKCLTQIPDVSGLPNLEEFSFEHCLNLITVHNSIGFLDKLKTLNAFRCKRLRSFPPIKLTSLEKLNLSFCYSLESFPKILGKMENIRGLCLSNSSITELSFSFQNLAGLQALDLSFLSPHAIFKVPSSIVLMPELTEIFVVGLKGWQWLKQEEGEEKTGSIVSSKVVRLTVAICNLSDEFFSIDFTWFAHMKELCLSENNFTILPECIKECQFLRILDVCDCKHLREIRGIPPNLKHFFAINCKSLTSSSISKFLNQELHEAGNTVFCLPGKRIPEWFDQQSRGPSISFWFRNKFPDMVLCLIVAPIRSQFFRPEVFINGNECSPYSCYFQKGMHHAYLCDLREIEFRNSPYEVPFENGWNHVNVTCPRCIDTYIHPVKMGIHIFKQEHAMEDVRFTDPFIARENQTMM</sequence>
<dbReference type="InterPro" id="IPR032675">
    <property type="entry name" value="LRR_dom_sf"/>
</dbReference>
<dbReference type="GO" id="GO:0006952">
    <property type="term" value="P:defense response"/>
    <property type="evidence" value="ECO:0007669"/>
    <property type="project" value="UniProtKB-KW"/>
</dbReference>
<evidence type="ECO:0000256" key="1">
    <source>
        <dbReference type="ARBA" id="ARBA00022614"/>
    </source>
</evidence>
<dbReference type="InterPro" id="IPR003593">
    <property type="entry name" value="AAA+_ATPase"/>
</dbReference>
<dbReference type="SUPFAM" id="SSF52200">
    <property type="entry name" value="Toll/Interleukin receptor TIR domain"/>
    <property type="match status" value="1"/>
</dbReference>
<dbReference type="InterPro" id="IPR027417">
    <property type="entry name" value="P-loop_NTPase"/>
</dbReference>
<dbReference type="FunFam" id="3.40.50.10140:FF:000007">
    <property type="entry name" value="Disease resistance protein (TIR-NBS-LRR class)"/>
    <property type="match status" value="1"/>
</dbReference>
<dbReference type="Pfam" id="PF23286">
    <property type="entry name" value="LRR_13"/>
    <property type="match status" value="1"/>
</dbReference>
<dbReference type="Pfam" id="PF00931">
    <property type="entry name" value="NB-ARC"/>
    <property type="match status" value="1"/>
</dbReference>
<evidence type="ECO:0000259" key="5">
    <source>
        <dbReference type="PROSITE" id="PS50104"/>
    </source>
</evidence>
<dbReference type="SUPFAM" id="SSF52540">
    <property type="entry name" value="P-loop containing nucleoside triphosphate hydrolases"/>
    <property type="match status" value="1"/>
</dbReference>
<organism evidence="6">
    <name type="scientific">Glycine soja</name>
    <name type="common">Wild soybean</name>
    <dbReference type="NCBI Taxonomy" id="3848"/>
    <lineage>
        <taxon>Eukaryota</taxon>
        <taxon>Viridiplantae</taxon>
        <taxon>Streptophyta</taxon>
        <taxon>Embryophyta</taxon>
        <taxon>Tracheophyta</taxon>
        <taxon>Spermatophyta</taxon>
        <taxon>Magnoliopsida</taxon>
        <taxon>eudicotyledons</taxon>
        <taxon>Gunneridae</taxon>
        <taxon>Pentapetalae</taxon>
        <taxon>rosids</taxon>
        <taxon>fabids</taxon>
        <taxon>Fabales</taxon>
        <taxon>Fabaceae</taxon>
        <taxon>Papilionoideae</taxon>
        <taxon>50 kb inversion clade</taxon>
        <taxon>NPAAA clade</taxon>
        <taxon>indigoferoid/millettioid clade</taxon>
        <taxon>Phaseoleae</taxon>
        <taxon>Glycine</taxon>
        <taxon>Glycine subgen. Soja</taxon>
    </lineage>
</organism>